<name>A0ABV2PIM9_9BACI</name>
<gene>
    <name evidence="2" type="ORF">ABIA69_001760</name>
</gene>
<proteinExistence type="predicted"/>
<evidence type="ECO:0000313" key="3">
    <source>
        <dbReference type="Proteomes" id="UP001549363"/>
    </source>
</evidence>
<accession>A0ABV2PIM9</accession>
<dbReference type="PROSITE" id="PS50965">
    <property type="entry name" value="NERD"/>
    <property type="match status" value="1"/>
</dbReference>
<dbReference type="EMBL" id="JBEPSB010000006">
    <property type="protein sequence ID" value="MET4560616.1"/>
    <property type="molecule type" value="Genomic_DNA"/>
</dbReference>
<protein>
    <recommendedName>
        <fullName evidence="1">NERD domain-containing protein</fullName>
    </recommendedName>
</protein>
<organism evidence="2 3">
    <name type="scientific">Lysinibacillus parviboronicapiens</name>
    <dbReference type="NCBI Taxonomy" id="436516"/>
    <lineage>
        <taxon>Bacteria</taxon>
        <taxon>Bacillati</taxon>
        <taxon>Bacillota</taxon>
        <taxon>Bacilli</taxon>
        <taxon>Bacillales</taxon>
        <taxon>Bacillaceae</taxon>
        <taxon>Lysinibacillus</taxon>
    </lineage>
</organism>
<comment type="caution">
    <text evidence="2">The sequence shown here is derived from an EMBL/GenBank/DDBJ whole genome shotgun (WGS) entry which is preliminary data.</text>
</comment>
<sequence length="242" mass="28100">MQIDILIITPSGIIILEIKNIRGTLHFKNNPRQLIRTTETGEVHTFTHPEIQLQQYMQAMLHFLDTYHITMPVYGAIVFPFNNVDVHGEGSGLPIVMGKELPLYIYKFITQKLDIAMDDILHIILSQLQQKNPFPLCRYYHIEPSVLQRGVYCENCGQFSMQKLKATWFCQKCEHRCKEAHVSALKDFYMLVGDTMTNRECRDFLKIDSPYVTKRLMQRLLLTRSGNGKSTKYNLSLLNGNR</sequence>
<evidence type="ECO:0000313" key="2">
    <source>
        <dbReference type="EMBL" id="MET4560616.1"/>
    </source>
</evidence>
<keyword evidence="3" id="KW-1185">Reference proteome</keyword>
<dbReference type="InterPro" id="IPR011528">
    <property type="entry name" value="NERD"/>
</dbReference>
<dbReference type="Proteomes" id="UP001549363">
    <property type="component" value="Unassembled WGS sequence"/>
</dbReference>
<dbReference type="Pfam" id="PF08378">
    <property type="entry name" value="NERD"/>
    <property type="match status" value="1"/>
</dbReference>
<reference evidence="2 3" key="1">
    <citation type="submission" date="2024-06" db="EMBL/GenBank/DDBJ databases">
        <title>Sorghum-associated microbial communities from plants grown in Nebraska, USA.</title>
        <authorList>
            <person name="Schachtman D."/>
        </authorList>
    </citation>
    <scope>NUCLEOTIDE SEQUENCE [LARGE SCALE GENOMIC DNA]</scope>
    <source>
        <strain evidence="2 3">736</strain>
    </source>
</reference>
<feature type="domain" description="NERD" evidence="1">
    <location>
        <begin position="1"/>
        <end position="83"/>
    </location>
</feature>
<evidence type="ECO:0000259" key="1">
    <source>
        <dbReference type="PROSITE" id="PS50965"/>
    </source>
</evidence>